<dbReference type="HOGENOM" id="CLU_639554_0_0_1"/>
<accession>R9P536</accession>
<dbReference type="EMBL" id="DF238801">
    <property type="protein sequence ID" value="GAC96419.1"/>
    <property type="molecule type" value="Genomic_DNA"/>
</dbReference>
<feature type="compositionally biased region" description="Basic and acidic residues" evidence="1">
    <location>
        <begin position="327"/>
        <end position="341"/>
    </location>
</feature>
<protein>
    <recommendedName>
        <fullName evidence="4">CCHC-type domain-containing protein</fullName>
    </recommendedName>
</protein>
<dbReference type="AlphaFoldDB" id="R9P536"/>
<dbReference type="PANTHER" id="PTHR13316">
    <property type="entry name" value="ZINC FINGER, CCHC DOMAIN CONTAINING 8"/>
    <property type="match status" value="1"/>
</dbReference>
<dbReference type="GO" id="GO:0071013">
    <property type="term" value="C:catalytic step 2 spliceosome"/>
    <property type="evidence" value="ECO:0007669"/>
    <property type="project" value="TreeGrafter"/>
</dbReference>
<dbReference type="Proteomes" id="UP000014071">
    <property type="component" value="Unassembled WGS sequence"/>
</dbReference>
<keyword evidence="3" id="KW-1185">Reference proteome</keyword>
<name>R9P536_PSEHS</name>
<dbReference type="STRING" id="1305764.R9P536"/>
<dbReference type="GeneID" id="24109285"/>
<feature type="compositionally biased region" description="Polar residues" evidence="1">
    <location>
        <begin position="419"/>
        <end position="429"/>
    </location>
</feature>
<dbReference type="RefSeq" id="XP_012190006.1">
    <property type="nucleotide sequence ID" value="XM_012334616.1"/>
</dbReference>
<gene>
    <name evidence="2" type="ORF">PHSY_003999</name>
</gene>
<sequence length="429" mass="47692">MSSPASSDCSLESGEWNDEDQSFYFDTRPTPYECFDPDQSFEGYQHILTTPRVIQGASGAPSTAEPLGSIREVEEQAQHAQQQRVERHCFNCGEGNHAVAQCRHPKDPERIRRSRLEFNESKAGCDDDATGDMNAHARLHEQIAWVEQRLRWLDEFVPGKPSPALIDALSWPSDGDSREDGYGGSAANLPYLHRMLLWGYPPGWVSSEDPIEQVRQRIQVDSQWSSLDVLGGFDVAPLGASQRHTSAEISAKTAPDGNAGTKPRRWVDYRTDLFDSQRLQTFDTSFRAPLPKMPKQKVNPLPTGRDQPGIGRRSPSSRGVPQTRIEGASERSRKTEEEDRAALWNRLLSERSPSPPDHHVARESRRAPAHIDRHHPYASPSRSVPAPPPPSEPAPLPPSPPPPAPSLSHPSSPPARIQRQLSPIQSTPM</sequence>
<feature type="region of interest" description="Disordered" evidence="1">
    <location>
        <begin position="284"/>
        <end position="429"/>
    </location>
</feature>
<evidence type="ECO:0000313" key="2">
    <source>
        <dbReference type="EMBL" id="GAC96419.1"/>
    </source>
</evidence>
<dbReference type="PANTHER" id="PTHR13316:SF0">
    <property type="entry name" value="ZINC FINGER CCHC DOMAIN-CONTAINING PROTEIN 8"/>
    <property type="match status" value="1"/>
</dbReference>
<feature type="compositionally biased region" description="Polar residues" evidence="1">
    <location>
        <begin position="1"/>
        <end position="10"/>
    </location>
</feature>
<feature type="region of interest" description="Disordered" evidence="1">
    <location>
        <begin position="1"/>
        <end position="23"/>
    </location>
</feature>
<evidence type="ECO:0000256" key="1">
    <source>
        <dbReference type="SAM" id="MobiDB-lite"/>
    </source>
</evidence>
<dbReference type="eggNOG" id="ENOG502S7GW">
    <property type="taxonomic scope" value="Eukaryota"/>
</dbReference>
<evidence type="ECO:0000313" key="3">
    <source>
        <dbReference type="Proteomes" id="UP000014071"/>
    </source>
</evidence>
<feature type="compositionally biased region" description="Pro residues" evidence="1">
    <location>
        <begin position="385"/>
        <end position="405"/>
    </location>
</feature>
<proteinExistence type="predicted"/>
<dbReference type="OrthoDB" id="2553837at2759"/>
<dbReference type="GO" id="GO:0003723">
    <property type="term" value="F:RNA binding"/>
    <property type="evidence" value="ECO:0007669"/>
    <property type="project" value="TreeGrafter"/>
</dbReference>
<evidence type="ECO:0008006" key="4">
    <source>
        <dbReference type="Google" id="ProtNLM"/>
    </source>
</evidence>
<organism evidence="2 3">
    <name type="scientific">Pseudozyma hubeiensis (strain SY62)</name>
    <name type="common">Yeast</name>
    <dbReference type="NCBI Taxonomy" id="1305764"/>
    <lineage>
        <taxon>Eukaryota</taxon>
        <taxon>Fungi</taxon>
        <taxon>Dikarya</taxon>
        <taxon>Basidiomycota</taxon>
        <taxon>Ustilaginomycotina</taxon>
        <taxon>Ustilaginomycetes</taxon>
        <taxon>Ustilaginales</taxon>
        <taxon>Ustilaginaceae</taxon>
        <taxon>Pseudozyma</taxon>
    </lineage>
</organism>
<dbReference type="InterPro" id="IPR052115">
    <property type="entry name" value="NEXT_complex_subunit_ZCCHC8"/>
</dbReference>
<reference evidence="3" key="1">
    <citation type="journal article" date="2013" name="Genome Announc.">
        <title>Draft genome sequence of the basidiomycetous yeast-like fungus Pseudozyma hubeiensis SY62, which produces an abundant amount of the biosurfactant mannosylerythritol lipids.</title>
        <authorList>
            <person name="Konishi M."/>
            <person name="Hatada Y."/>
            <person name="Horiuchi J."/>
        </authorList>
    </citation>
    <scope>NUCLEOTIDE SEQUENCE [LARGE SCALE GENOMIC DNA]</scope>
    <source>
        <strain evidence="3">SY62</strain>
    </source>
</reference>
<feature type="compositionally biased region" description="Basic and acidic residues" evidence="1">
    <location>
        <begin position="356"/>
        <end position="375"/>
    </location>
</feature>